<proteinExistence type="inferred from homology"/>
<feature type="compositionally biased region" description="Low complexity" evidence="11">
    <location>
        <begin position="427"/>
        <end position="436"/>
    </location>
</feature>
<protein>
    <submittedName>
        <fullName evidence="13">Beta-1,3-galactosyltransferase 6</fullName>
    </submittedName>
</protein>
<evidence type="ECO:0000313" key="14">
    <source>
        <dbReference type="Proteomes" id="UP000239649"/>
    </source>
</evidence>
<keyword evidence="8" id="KW-1133">Transmembrane helix</keyword>
<feature type="region of interest" description="Disordered" evidence="11">
    <location>
        <begin position="402"/>
        <end position="436"/>
    </location>
</feature>
<evidence type="ECO:0000313" key="13">
    <source>
        <dbReference type="EMBL" id="PSC71145.1"/>
    </source>
</evidence>
<evidence type="ECO:0000256" key="4">
    <source>
        <dbReference type="ARBA" id="ARBA00022676"/>
    </source>
</evidence>
<dbReference type="PANTHER" id="PTHR11214:SF3">
    <property type="entry name" value="BETA-1,3-GALACTOSYLTRANSFERASE 6"/>
    <property type="match status" value="1"/>
</dbReference>
<evidence type="ECO:0000256" key="2">
    <source>
        <dbReference type="ARBA" id="ARBA00004922"/>
    </source>
</evidence>
<dbReference type="Gene3D" id="3.90.550.50">
    <property type="match status" value="1"/>
</dbReference>
<dbReference type="GO" id="GO:0000139">
    <property type="term" value="C:Golgi membrane"/>
    <property type="evidence" value="ECO:0007669"/>
    <property type="project" value="UniProtKB-SubCell"/>
</dbReference>
<keyword evidence="7" id="KW-0735">Signal-anchor</keyword>
<evidence type="ECO:0000256" key="7">
    <source>
        <dbReference type="ARBA" id="ARBA00022968"/>
    </source>
</evidence>
<evidence type="ECO:0000256" key="9">
    <source>
        <dbReference type="ARBA" id="ARBA00023034"/>
    </source>
</evidence>
<keyword evidence="4" id="KW-0328">Glycosyltransferase</keyword>
<feature type="signal peptide" evidence="12">
    <location>
        <begin position="1"/>
        <end position="24"/>
    </location>
</feature>
<evidence type="ECO:0000256" key="12">
    <source>
        <dbReference type="SAM" id="SignalP"/>
    </source>
</evidence>
<evidence type="ECO:0000256" key="1">
    <source>
        <dbReference type="ARBA" id="ARBA00004323"/>
    </source>
</evidence>
<comment type="subcellular location">
    <subcellularLocation>
        <location evidence="1">Golgi apparatus membrane</location>
        <topology evidence="1">Single-pass type II membrane protein</topology>
    </subcellularLocation>
</comment>
<dbReference type="Proteomes" id="UP000239649">
    <property type="component" value="Unassembled WGS sequence"/>
</dbReference>
<dbReference type="GO" id="GO:0008378">
    <property type="term" value="F:galactosyltransferase activity"/>
    <property type="evidence" value="ECO:0007669"/>
    <property type="project" value="TreeGrafter"/>
</dbReference>
<dbReference type="OrthoDB" id="2139606at2759"/>
<dbReference type="AlphaFoldDB" id="A0A2P6VAP3"/>
<comment type="similarity">
    <text evidence="3">Belongs to the glycosyltransferase 31 family.</text>
</comment>
<dbReference type="EMBL" id="LHPF02000016">
    <property type="protein sequence ID" value="PSC71145.1"/>
    <property type="molecule type" value="Genomic_DNA"/>
</dbReference>
<dbReference type="InterPro" id="IPR029044">
    <property type="entry name" value="Nucleotide-diphossugar_trans"/>
</dbReference>
<evidence type="ECO:0000256" key="3">
    <source>
        <dbReference type="ARBA" id="ARBA00008661"/>
    </source>
</evidence>
<feature type="region of interest" description="Disordered" evidence="11">
    <location>
        <begin position="568"/>
        <end position="591"/>
    </location>
</feature>
<keyword evidence="14" id="KW-1185">Reference proteome</keyword>
<dbReference type="STRING" id="554055.A0A2P6VAP3"/>
<keyword evidence="9" id="KW-0333">Golgi apparatus</keyword>
<sequence>MVYASLAPFFAAALLGSLLFRASRGPGSTRGEAVVQRHPVRQVLEEALPCAGGNCELQGGLVARGDGSPGASQPTPDGAVVAAAASSVAPGDLPKLFLFVGILSGRGYRHRRLAVREAWSNRAQVPGTVVSKFILSEDERTPQVEKELEAYGDIVFVREKTNYKSILFKTYYVLEYAAQHYDAAFVLKTDDDAFINVPHMVTQLRALCENPGCVGERLYLGRMAKHSEVLLQPGHKWNNAAFHNHTGLHQYPNYMMGGGYVVSGEVARVLVDVHQRMHLKFTPIEDATLGFWLMAMDLRHIDHPRFYTWAAPCCFKAPVRKPGERFVTRFQLTEEFEEGLCSSDPWLVLHKIDSPTKMRYVGARVANCSDPEPWLLPESIEEYIPEATRTHWAEQRKEHLNAAGLPADPPRVPRPPPPKQQGGGGSSSSSSSTAAAKTSAVQASGVQLTAGRADVAAALQAVAAAGNGSGKLGSSLGSTAHLGRLGAAGAAQQADAAAAQAGGAQADSAATQAEATAAAAAALAGGSAAGASGGGATLAGGAVTDGAADPATLGVGAVQKDAPVPDLQARPQQAAGATAPSGVPQHEHESSGPELLAMLDGVTQSLASLQGHHAEAQCRLQASHAELQASMAEIRAAAAQLSAGVDQVGRELGRLRCAPSPRSSRTAAVVHSRYSAKLGRLLARELLSRQ</sequence>
<evidence type="ECO:0000256" key="8">
    <source>
        <dbReference type="ARBA" id="ARBA00022989"/>
    </source>
</evidence>
<organism evidence="13 14">
    <name type="scientific">Micractinium conductrix</name>
    <dbReference type="NCBI Taxonomy" id="554055"/>
    <lineage>
        <taxon>Eukaryota</taxon>
        <taxon>Viridiplantae</taxon>
        <taxon>Chlorophyta</taxon>
        <taxon>core chlorophytes</taxon>
        <taxon>Trebouxiophyceae</taxon>
        <taxon>Chlorellales</taxon>
        <taxon>Chlorellaceae</taxon>
        <taxon>Chlorella clade</taxon>
        <taxon>Micractinium</taxon>
    </lineage>
</organism>
<comment type="pathway">
    <text evidence="2">Protein modification; protein glycosylation.</text>
</comment>
<dbReference type="UniPathway" id="UPA00378"/>
<dbReference type="InterPro" id="IPR002659">
    <property type="entry name" value="Glyco_trans_31"/>
</dbReference>
<name>A0A2P6VAP3_9CHLO</name>
<accession>A0A2P6VAP3</accession>
<evidence type="ECO:0000256" key="6">
    <source>
        <dbReference type="ARBA" id="ARBA00022692"/>
    </source>
</evidence>
<evidence type="ECO:0000256" key="5">
    <source>
        <dbReference type="ARBA" id="ARBA00022679"/>
    </source>
</evidence>
<keyword evidence="6" id="KW-0812">Transmembrane</keyword>
<keyword evidence="10" id="KW-0472">Membrane</keyword>
<evidence type="ECO:0000256" key="11">
    <source>
        <dbReference type="SAM" id="MobiDB-lite"/>
    </source>
</evidence>
<dbReference type="Pfam" id="PF01762">
    <property type="entry name" value="Galactosyl_T"/>
    <property type="match status" value="1"/>
</dbReference>
<dbReference type="PANTHER" id="PTHR11214">
    <property type="entry name" value="BETA-1,3-N-ACETYLGLUCOSAMINYLTRANSFERASE"/>
    <property type="match status" value="1"/>
</dbReference>
<keyword evidence="12" id="KW-0732">Signal</keyword>
<evidence type="ECO:0000256" key="10">
    <source>
        <dbReference type="ARBA" id="ARBA00023136"/>
    </source>
</evidence>
<keyword evidence="5" id="KW-0808">Transferase</keyword>
<comment type="caution">
    <text evidence="13">The sequence shown here is derived from an EMBL/GenBank/DDBJ whole genome shotgun (WGS) entry which is preliminary data.</text>
</comment>
<dbReference type="SUPFAM" id="SSF53448">
    <property type="entry name" value="Nucleotide-diphospho-sugar transferases"/>
    <property type="match status" value="1"/>
</dbReference>
<reference evidence="13 14" key="1">
    <citation type="journal article" date="2018" name="Plant J.">
        <title>Genome sequences of Chlorella sorokiniana UTEX 1602 and Micractinium conductrix SAG 241.80: implications to maltose excretion by a green alga.</title>
        <authorList>
            <person name="Arriola M.B."/>
            <person name="Velmurugan N."/>
            <person name="Zhang Y."/>
            <person name="Plunkett M.H."/>
            <person name="Hondzo H."/>
            <person name="Barney B.M."/>
        </authorList>
    </citation>
    <scope>NUCLEOTIDE SEQUENCE [LARGE SCALE GENOMIC DNA]</scope>
    <source>
        <strain evidence="13 14">SAG 241.80</strain>
    </source>
</reference>
<feature type="compositionally biased region" description="Pro residues" evidence="11">
    <location>
        <begin position="407"/>
        <end position="419"/>
    </location>
</feature>
<gene>
    <name evidence="13" type="ORF">C2E20_5522</name>
</gene>
<feature type="chain" id="PRO_5015187740" evidence="12">
    <location>
        <begin position="25"/>
        <end position="690"/>
    </location>
</feature>